<keyword evidence="5 6" id="KW-0472">Membrane</keyword>
<accession>A0A8J6M626</accession>
<dbReference type="AlphaFoldDB" id="A0A8J6M626"/>
<keyword evidence="9" id="KW-1185">Reference proteome</keyword>
<dbReference type="InterPro" id="IPR019264">
    <property type="entry name" value="DUF2179"/>
</dbReference>
<dbReference type="Proteomes" id="UP000628736">
    <property type="component" value="Unassembled WGS sequence"/>
</dbReference>
<evidence type="ECO:0000256" key="3">
    <source>
        <dbReference type="ARBA" id="ARBA00022692"/>
    </source>
</evidence>
<dbReference type="InterPro" id="IPR003740">
    <property type="entry name" value="YitT"/>
</dbReference>
<keyword evidence="3 6" id="KW-0812">Transmembrane</keyword>
<feature type="transmembrane region" description="Helical" evidence="6">
    <location>
        <begin position="89"/>
        <end position="110"/>
    </location>
</feature>
<keyword evidence="4 6" id="KW-1133">Transmembrane helix</keyword>
<feature type="transmembrane region" description="Helical" evidence="6">
    <location>
        <begin position="159"/>
        <end position="180"/>
    </location>
</feature>
<name>A0A8J6M626_9FIRM</name>
<dbReference type="InterPro" id="IPR051461">
    <property type="entry name" value="UPF0750_membrane"/>
</dbReference>
<comment type="subcellular location">
    <subcellularLocation>
        <location evidence="1">Cell membrane</location>
        <topology evidence="1">Multi-pass membrane protein</topology>
    </subcellularLocation>
</comment>
<evidence type="ECO:0000256" key="5">
    <source>
        <dbReference type="ARBA" id="ARBA00023136"/>
    </source>
</evidence>
<evidence type="ECO:0000313" key="9">
    <source>
        <dbReference type="Proteomes" id="UP000628736"/>
    </source>
</evidence>
<sequence>MSEKAVRSPVRDILFRLVLVTLASLIIAVNMKSFVQAGDLFPGGFTGLARLTQRAAWEFWGVDIPFSPVYLLLNAVPAAISFRFVGKKFTLYSCQCIVLVSIFTDLVPTIPITEDLLLICVFGGLITGFAVSLCLRARATSGGTDFIAIALSERKNIDAWNYILAGNAVMLTVAGLLFGWERALYSIIFQFTSTQTIRLLDPDSGRATLFIVTGRETVGGVCAQIQDTHHTATLIEGVGLYNGEPCVMIYTVVSVGESKGLVRKVRQADPKAFVNVIRTERVHGKFYRRPRD</sequence>
<reference evidence="8" key="1">
    <citation type="submission" date="2020-08" db="EMBL/GenBank/DDBJ databases">
        <title>Genome public.</title>
        <authorList>
            <person name="Liu C."/>
            <person name="Sun Q."/>
        </authorList>
    </citation>
    <scope>NUCLEOTIDE SEQUENCE</scope>
    <source>
        <strain evidence="8">NSJ-23</strain>
    </source>
</reference>
<dbReference type="PIRSF" id="PIRSF006483">
    <property type="entry name" value="Membrane_protein_YitT"/>
    <property type="match status" value="1"/>
</dbReference>
<evidence type="ECO:0000256" key="1">
    <source>
        <dbReference type="ARBA" id="ARBA00004651"/>
    </source>
</evidence>
<dbReference type="Gene3D" id="3.30.70.120">
    <property type="match status" value="1"/>
</dbReference>
<dbReference type="Pfam" id="PF10035">
    <property type="entry name" value="DUF2179"/>
    <property type="match status" value="1"/>
</dbReference>
<gene>
    <name evidence="8" type="ORF">H8S11_05410</name>
</gene>
<protein>
    <submittedName>
        <fullName evidence="8">YitT family protein</fullName>
    </submittedName>
</protein>
<evidence type="ECO:0000256" key="6">
    <source>
        <dbReference type="SAM" id="Phobius"/>
    </source>
</evidence>
<dbReference type="GO" id="GO:0005886">
    <property type="term" value="C:plasma membrane"/>
    <property type="evidence" value="ECO:0007669"/>
    <property type="project" value="UniProtKB-SubCell"/>
</dbReference>
<organism evidence="8 9">
    <name type="scientific">Flintibacter hominis</name>
    <dbReference type="NCBI Taxonomy" id="2763048"/>
    <lineage>
        <taxon>Bacteria</taxon>
        <taxon>Bacillati</taxon>
        <taxon>Bacillota</taxon>
        <taxon>Clostridia</taxon>
        <taxon>Eubacteriales</taxon>
        <taxon>Flintibacter</taxon>
    </lineage>
</organism>
<evidence type="ECO:0000256" key="4">
    <source>
        <dbReference type="ARBA" id="ARBA00022989"/>
    </source>
</evidence>
<evidence type="ECO:0000256" key="2">
    <source>
        <dbReference type="ARBA" id="ARBA00022475"/>
    </source>
</evidence>
<dbReference type="Pfam" id="PF02588">
    <property type="entry name" value="YitT_membrane"/>
    <property type="match status" value="1"/>
</dbReference>
<dbReference type="RefSeq" id="WP_147571208.1">
    <property type="nucleotide sequence ID" value="NZ_JACOPO010000003.1"/>
</dbReference>
<evidence type="ECO:0000313" key="8">
    <source>
        <dbReference type="EMBL" id="MBC5722244.1"/>
    </source>
</evidence>
<comment type="caution">
    <text evidence="8">The sequence shown here is derived from an EMBL/GenBank/DDBJ whole genome shotgun (WGS) entry which is preliminary data.</text>
</comment>
<dbReference type="PANTHER" id="PTHR33545:SF5">
    <property type="entry name" value="UPF0750 MEMBRANE PROTEIN YITT"/>
    <property type="match status" value="1"/>
</dbReference>
<feature type="transmembrane region" description="Helical" evidence="6">
    <location>
        <begin position="64"/>
        <end position="82"/>
    </location>
</feature>
<keyword evidence="2" id="KW-1003">Cell membrane</keyword>
<dbReference type="PANTHER" id="PTHR33545">
    <property type="entry name" value="UPF0750 MEMBRANE PROTEIN YITT-RELATED"/>
    <property type="match status" value="1"/>
</dbReference>
<proteinExistence type="predicted"/>
<feature type="transmembrane region" description="Helical" evidence="6">
    <location>
        <begin position="116"/>
        <end position="138"/>
    </location>
</feature>
<dbReference type="EMBL" id="JACOPO010000003">
    <property type="protein sequence ID" value="MBC5722244.1"/>
    <property type="molecule type" value="Genomic_DNA"/>
</dbReference>
<evidence type="ECO:0000259" key="7">
    <source>
        <dbReference type="Pfam" id="PF10035"/>
    </source>
</evidence>
<dbReference type="InterPro" id="IPR015867">
    <property type="entry name" value="N-reg_PII/ATP_PRibTrfase_C"/>
</dbReference>
<feature type="domain" description="DUF2179" evidence="7">
    <location>
        <begin position="231"/>
        <end position="284"/>
    </location>
</feature>